<protein>
    <submittedName>
        <fullName evidence="1">Uncharacterized protein</fullName>
    </submittedName>
</protein>
<dbReference type="Gene3D" id="3.40.50.1820">
    <property type="entry name" value="alpha/beta hydrolase"/>
    <property type="match status" value="1"/>
</dbReference>
<dbReference type="PANTHER" id="PTHR42916:SF1">
    <property type="entry name" value="PROTEIN PHYLLO, CHLOROPLASTIC"/>
    <property type="match status" value="1"/>
</dbReference>
<comment type="caution">
    <text evidence="1">The sequence shown here is derived from an EMBL/GenBank/DDBJ whole genome shotgun (WGS) entry which is preliminary data.</text>
</comment>
<reference evidence="1 2" key="1">
    <citation type="journal article" date="2020" name="Nat. Food">
        <title>A phased Vanilla planifolia genome enables genetic improvement of flavour and production.</title>
        <authorList>
            <person name="Hasing T."/>
            <person name="Tang H."/>
            <person name="Brym M."/>
            <person name="Khazi F."/>
            <person name="Huang T."/>
            <person name="Chambers A.H."/>
        </authorList>
    </citation>
    <scope>NUCLEOTIDE SEQUENCE [LARGE SCALE GENOMIC DNA]</scope>
    <source>
        <tissue evidence="1">Leaf</tissue>
    </source>
</reference>
<dbReference type="EMBL" id="JADCNL010000010">
    <property type="protein sequence ID" value="KAG0463334.1"/>
    <property type="molecule type" value="Genomic_DNA"/>
</dbReference>
<keyword evidence="2" id="KW-1185">Reference proteome</keyword>
<name>A0A835Q5B8_VANPL</name>
<dbReference type="PANTHER" id="PTHR42916">
    <property type="entry name" value="2-SUCCINYL-5-ENOLPYRUVYL-6-HYDROXY-3-CYCLOHEXENE-1-CARBOXYLATE SYNTHASE"/>
    <property type="match status" value="1"/>
</dbReference>
<accession>A0A835Q5B8</accession>
<dbReference type="AlphaFoldDB" id="A0A835Q5B8"/>
<sequence>MNCILEEVKNDNEINQAPEYAKDLILLPYYFTPFCSLRAHPLFNKIKSSHGKHQDTKGLAKALTDLSIGRQRPLWNELKQCKKPLLLLVGEKDMEFRGIAEEMCREMESSPNGEVDGKANLCQVFIVPDCGHAVHLENPLPVVNAMRKFLTRVSSRR</sequence>
<organism evidence="1 2">
    <name type="scientific">Vanilla planifolia</name>
    <name type="common">Vanilla</name>
    <dbReference type="NCBI Taxonomy" id="51239"/>
    <lineage>
        <taxon>Eukaryota</taxon>
        <taxon>Viridiplantae</taxon>
        <taxon>Streptophyta</taxon>
        <taxon>Embryophyta</taxon>
        <taxon>Tracheophyta</taxon>
        <taxon>Spermatophyta</taxon>
        <taxon>Magnoliopsida</taxon>
        <taxon>Liliopsida</taxon>
        <taxon>Asparagales</taxon>
        <taxon>Orchidaceae</taxon>
        <taxon>Vanilloideae</taxon>
        <taxon>Vanilleae</taxon>
        <taxon>Vanilla</taxon>
    </lineage>
</organism>
<dbReference type="InterPro" id="IPR029058">
    <property type="entry name" value="AB_hydrolase_fold"/>
</dbReference>
<proteinExistence type="predicted"/>
<dbReference type="SUPFAM" id="SSF53474">
    <property type="entry name" value="alpha/beta-Hydrolases"/>
    <property type="match status" value="1"/>
</dbReference>
<evidence type="ECO:0000313" key="1">
    <source>
        <dbReference type="EMBL" id="KAG0463334.1"/>
    </source>
</evidence>
<gene>
    <name evidence="1" type="ORF">HPP92_019403</name>
</gene>
<dbReference type="OrthoDB" id="310895at2759"/>
<dbReference type="Proteomes" id="UP000636800">
    <property type="component" value="Chromosome 10"/>
</dbReference>
<evidence type="ECO:0000313" key="2">
    <source>
        <dbReference type="Proteomes" id="UP000636800"/>
    </source>
</evidence>